<accession>A0A1I7CK87</accession>
<keyword evidence="1" id="KW-0175">Coiled coil</keyword>
<protein>
    <submittedName>
        <fullName evidence="3">Uncharacterized protein</fullName>
    </submittedName>
</protein>
<dbReference type="RefSeq" id="WP_091695453.1">
    <property type="nucleotide sequence ID" value="NZ_FPBF01000004.1"/>
</dbReference>
<evidence type="ECO:0000313" key="4">
    <source>
        <dbReference type="Proteomes" id="UP000199673"/>
    </source>
</evidence>
<feature type="chain" id="PRO_5011596194" evidence="2">
    <location>
        <begin position="25"/>
        <end position="115"/>
    </location>
</feature>
<dbReference type="OrthoDB" id="826790at2"/>
<evidence type="ECO:0000313" key="3">
    <source>
        <dbReference type="EMBL" id="SFT99828.1"/>
    </source>
</evidence>
<dbReference type="STRING" id="305507.SAMN04489724_3285"/>
<dbReference type="Proteomes" id="UP000199673">
    <property type="component" value="Unassembled WGS sequence"/>
</dbReference>
<evidence type="ECO:0000256" key="1">
    <source>
        <dbReference type="SAM" id="Coils"/>
    </source>
</evidence>
<sequence length="115" mass="13062">MKKLIYSFLLVGGLIYMSPDHVMAQEVSTSTVDAKTQAKVEKSKEKLVKLNEDRQKAIEKLEKTRADFDKKNAAGKLSPNDVAKITKKMGKQSKSIEKIEKKIAKEEEFIKENTF</sequence>
<keyword evidence="2" id="KW-0732">Signal</keyword>
<reference evidence="4" key="1">
    <citation type="submission" date="2016-10" db="EMBL/GenBank/DDBJ databases">
        <authorList>
            <person name="Varghese N."/>
            <person name="Submissions S."/>
        </authorList>
    </citation>
    <scope>NUCLEOTIDE SEQUENCE [LARGE SCALE GENOMIC DNA]</scope>
    <source>
        <strain evidence="4">DSM 23445</strain>
    </source>
</reference>
<feature type="signal peptide" evidence="2">
    <location>
        <begin position="1"/>
        <end position="24"/>
    </location>
</feature>
<dbReference type="EMBL" id="FPBF01000004">
    <property type="protein sequence ID" value="SFT99828.1"/>
    <property type="molecule type" value="Genomic_DNA"/>
</dbReference>
<proteinExistence type="predicted"/>
<name>A0A1I7CK87_9BACT</name>
<gene>
    <name evidence="3" type="ORF">SAMN04489724_3285</name>
</gene>
<keyword evidence="4" id="KW-1185">Reference proteome</keyword>
<evidence type="ECO:0000256" key="2">
    <source>
        <dbReference type="SAM" id="SignalP"/>
    </source>
</evidence>
<feature type="coiled-coil region" evidence="1">
    <location>
        <begin position="40"/>
        <end position="71"/>
    </location>
</feature>
<dbReference type="AlphaFoldDB" id="A0A1I7CK87"/>
<organism evidence="3 4">
    <name type="scientific">Algoriphagus locisalis</name>
    <dbReference type="NCBI Taxonomy" id="305507"/>
    <lineage>
        <taxon>Bacteria</taxon>
        <taxon>Pseudomonadati</taxon>
        <taxon>Bacteroidota</taxon>
        <taxon>Cytophagia</taxon>
        <taxon>Cytophagales</taxon>
        <taxon>Cyclobacteriaceae</taxon>
        <taxon>Algoriphagus</taxon>
    </lineage>
</organism>